<dbReference type="Proteomes" id="UP000001052">
    <property type="component" value="Chromosome"/>
</dbReference>
<dbReference type="RefSeq" id="WP_015751320.1">
    <property type="nucleotide sequence ID" value="NC_013223.1"/>
</dbReference>
<evidence type="ECO:0000313" key="3">
    <source>
        <dbReference type="EMBL" id="ACV68162.1"/>
    </source>
</evidence>
<keyword evidence="4" id="KW-1185">Reference proteome</keyword>
<comment type="similarity">
    <text evidence="1">Belongs to the universal stress protein A family.</text>
</comment>
<dbReference type="InterPro" id="IPR006015">
    <property type="entry name" value="Universal_stress_UspA"/>
</dbReference>
<dbReference type="CDD" id="cd00293">
    <property type="entry name" value="USP-like"/>
    <property type="match status" value="2"/>
</dbReference>
<dbReference type="PANTHER" id="PTHR46268">
    <property type="entry name" value="STRESS RESPONSE PROTEIN NHAX"/>
    <property type="match status" value="1"/>
</dbReference>
<dbReference type="KEGG" id="drt:Dret_0871"/>
<reference evidence="3 4" key="2">
    <citation type="journal article" date="2010" name="Stand. Genomic Sci.">
        <title>Complete genome sequence of Desulfohalobium retbaense type strain (HR(100)).</title>
        <authorList>
            <person name="Spring S."/>
            <person name="Nolan M."/>
            <person name="Lapidus A."/>
            <person name="Glavina Del Rio T."/>
            <person name="Copeland A."/>
            <person name="Tice H."/>
            <person name="Cheng J.F."/>
            <person name="Lucas S."/>
            <person name="Land M."/>
            <person name="Chen F."/>
            <person name="Bruce D."/>
            <person name="Goodwin L."/>
            <person name="Pitluck S."/>
            <person name="Ivanova N."/>
            <person name="Mavromatis K."/>
            <person name="Mikhailova N."/>
            <person name="Pati A."/>
            <person name="Chen A."/>
            <person name="Palaniappan K."/>
            <person name="Hauser L."/>
            <person name="Chang Y.J."/>
            <person name="Jeffries C.D."/>
            <person name="Munk C."/>
            <person name="Kiss H."/>
            <person name="Chain P."/>
            <person name="Han C."/>
            <person name="Brettin T."/>
            <person name="Detter J.C."/>
            <person name="Schuler E."/>
            <person name="Goker M."/>
            <person name="Rohde M."/>
            <person name="Bristow J."/>
            <person name="Eisen J.A."/>
            <person name="Markowitz V."/>
            <person name="Hugenholtz P."/>
            <person name="Kyrpides N.C."/>
            <person name="Klenk H.P."/>
        </authorList>
    </citation>
    <scope>NUCLEOTIDE SEQUENCE [LARGE SCALE GENOMIC DNA]</scope>
    <source>
        <strain evidence="3 4">DSM 5692</strain>
    </source>
</reference>
<sequence>MFKKILFATSGSPACDNAARVAFDMAKRYDAELVLFHSLGVPTRGFSQIVVDVRTGEEVSFDEDYTTWVEEELRTTYAKQLETLSKARVEIRVGLPHTEILRLARKEEVDLIVMGASTRDSEPEAPHRRGFAGSTLQKVARGAKCPVLTIHRPVASFWGGFSNIVFGTDFSKAANYAFRFALNVARELDCKLHIFHALDINTTVGQFQAQDTIEDKLIEARRRMRALYEPQMDGFTNYEFEVWEGVPFVEIVKFTRERQADLLVMAHHTRETDPEKARLGSTLEQVALRATCPVASLNRAPKNE</sequence>
<evidence type="ECO:0000313" key="4">
    <source>
        <dbReference type="Proteomes" id="UP000001052"/>
    </source>
</evidence>
<organism evidence="3 4">
    <name type="scientific">Desulfohalobium retbaense (strain ATCC 49708 / DSM 5692 / JCM 16813 / HR100)</name>
    <dbReference type="NCBI Taxonomy" id="485915"/>
    <lineage>
        <taxon>Bacteria</taxon>
        <taxon>Pseudomonadati</taxon>
        <taxon>Thermodesulfobacteriota</taxon>
        <taxon>Desulfovibrionia</taxon>
        <taxon>Desulfovibrionales</taxon>
        <taxon>Desulfohalobiaceae</taxon>
        <taxon>Desulfohalobium</taxon>
    </lineage>
</organism>
<evidence type="ECO:0000256" key="1">
    <source>
        <dbReference type="ARBA" id="ARBA00008791"/>
    </source>
</evidence>
<feature type="domain" description="UspA" evidence="2">
    <location>
        <begin position="1"/>
        <end position="150"/>
    </location>
</feature>
<dbReference type="SUPFAM" id="SSF52402">
    <property type="entry name" value="Adenine nucleotide alpha hydrolases-like"/>
    <property type="match status" value="2"/>
</dbReference>
<dbReference type="HOGENOM" id="CLU_049301_2_1_7"/>
<protein>
    <submittedName>
        <fullName evidence="3">UspA domain protein</fullName>
    </submittedName>
</protein>
<dbReference type="InterPro" id="IPR014729">
    <property type="entry name" value="Rossmann-like_a/b/a_fold"/>
</dbReference>
<dbReference type="InterPro" id="IPR006016">
    <property type="entry name" value="UspA"/>
</dbReference>
<evidence type="ECO:0000259" key="2">
    <source>
        <dbReference type="Pfam" id="PF00582"/>
    </source>
</evidence>
<dbReference type="EMBL" id="CP001734">
    <property type="protein sequence ID" value="ACV68162.1"/>
    <property type="molecule type" value="Genomic_DNA"/>
</dbReference>
<dbReference type="STRING" id="485915.Dret_0871"/>
<proteinExistence type="inferred from homology"/>
<dbReference type="Gene3D" id="3.40.50.620">
    <property type="entry name" value="HUPs"/>
    <property type="match status" value="2"/>
</dbReference>
<name>C8X165_DESRD</name>
<dbReference type="Pfam" id="PF00582">
    <property type="entry name" value="Usp"/>
    <property type="match status" value="2"/>
</dbReference>
<dbReference type="OrthoDB" id="5512840at2"/>
<gene>
    <name evidence="3" type="ordered locus">Dret_0871</name>
</gene>
<dbReference type="AlphaFoldDB" id="C8X165"/>
<feature type="domain" description="UspA" evidence="2">
    <location>
        <begin position="161"/>
        <end position="295"/>
    </location>
</feature>
<dbReference type="PANTHER" id="PTHR46268:SF22">
    <property type="entry name" value="SENSOR PROTEIN KDPD-RELATED"/>
    <property type="match status" value="1"/>
</dbReference>
<dbReference type="PRINTS" id="PR01438">
    <property type="entry name" value="UNVRSLSTRESS"/>
</dbReference>
<reference evidence="4" key="1">
    <citation type="submission" date="2009-09" db="EMBL/GenBank/DDBJ databases">
        <title>The complete chromosome of Desulfohalobium retbaense DSM 5692.</title>
        <authorList>
            <consortium name="US DOE Joint Genome Institute (JGI-PGF)"/>
            <person name="Lucas S."/>
            <person name="Copeland A."/>
            <person name="Lapidus A."/>
            <person name="Glavina del Rio T."/>
            <person name="Dalin E."/>
            <person name="Tice H."/>
            <person name="Bruce D."/>
            <person name="Goodwin L."/>
            <person name="Pitluck S."/>
            <person name="Kyrpides N."/>
            <person name="Mavromatis K."/>
            <person name="Ivanova N."/>
            <person name="Mikhailova N."/>
            <person name="Munk A.C."/>
            <person name="Brettin T."/>
            <person name="Detter J.C."/>
            <person name="Han C."/>
            <person name="Tapia R."/>
            <person name="Larimer F."/>
            <person name="Land M."/>
            <person name="Hauser L."/>
            <person name="Markowitz V."/>
            <person name="Cheng J.-F."/>
            <person name="Hugenholtz P."/>
            <person name="Woyke T."/>
            <person name="Wu D."/>
            <person name="Spring S."/>
            <person name="Klenk H.-P."/>
            <person name="Eisen J.A."/>
        </authorList>
    </citation>
    <scope>NUCLEOTIDE SEQUENCE [LARGE SCALE GENOMIC DNA]</scope>
    <source>
        <strain evidence="4">DSM 5692</strain>
    </source>
</reference>
<accession>C8X165</accession>
<dbReference type="eggNOG" id="COG0589">
    <property type="taxonomic scope" value="Bacteria"/>
</dbReference>